<gene>
    <name evidence="3" type="ORF">BWK59_04015</name>
</gene>
<dbReference type="Proteomes" id="UP000197768">
    <property type="component" value="Unassembled WGS sequence"/>
</dbReference>
<dbReference type="EMBL" id="MTCZ01000022">
    <property type="protein sequence ID" value="OWP84696.1"/>
    <property type="molecule type" value="Genomic_DNA"/>
</dbReference>
<dbReference type="SUPFAM" id="SSF47413">
    <property type="entry name" value="lambda repressor-like DNA-binding domains"/>
    <property type="match status" value="1"/>
</dbReference>
<dbReference type="CDD" id="cd00093">
    <property type="entry name" value="HTH_XRE"/>
    <property type="match status" value="1"/>
</dbReference>
<dbReference type="InterPro" id="IPR001387">
    <property type="entry name" value="Cro/C1-type_HTH"/>
</dbReference>
<evidence type="ECO:0000313" key="4">
    <source>
        <dbReference type="Proteomes" id="UP000197768"/>
    </source>
</evidence>
<dbReference type="InterPro" id="IPR010982">
    <property type="entry name" value="Lambda_DNA-bd_dom_sf"/>
</dbReference>
<evidence type="ECO:0000256" key="1">
    <source>
        <dbReference type="ARBA" id="ARBA00023125"/>
    </source>
</evidence>
<protein>
    <submittedName>
        <fullName evidence="3">Transcriptional regulator</fullName>
    </submittedName>
</protein>
<evidence type="ECO:0000259" key="2">
    <source>
        <dbReference type="PROSITE" id="PS50943"/>
    </source>
</evidence>
<dbReference type="Gene3D" id="1.10.260.40">
    <property type="entry name" value="lambda repressor-like DNA-binding domains"/>
    <property type="match status" value="1"/>
</dbReference>
<dbReference type="PANTHER" id="PTHR46558">
    <property type="entry name" value="TRACRIPTIONAL REGULATORY PROTEIN-RELATED-RELATED"/>
    <property type="match status" value="1"/>
</dbReference>
<evidence type="ECO:0000313" key="3">
    <source>
        <dbReference type="EMBL" id="OWP84696.1"/>
    </source>
</evidence>
<reference evidence="3 4" key="1">
    <citation type="journal article" date="2017" name="Infect. Genet. Evol.">
        <title>Comparative genome analysis of fish pathogen Flavobacterium columnare reveals extensive sequence diversity within the species.</title>
        <authorList>
            <person name="Kayansamruaj P."/>
            <person name="Dong H.T."/>
            <person name="Hirono I."/>
            <person name="Kondo H."/>
            <person name="Senapin S."/>
            <person name="Rodkhum C."/>
        </authorList>
    </citation>
    <scope>NUCLEOTIDE SEQUENCE [LARGE SCALE GENOMIC DNA]</scope>
    <source>
        <strain evidence="3 4">1215</strain>
    </source>
</reference>
<dbReference type="Pfam" id="PF01381">
    <property type="entry name" value="HTH_3"/>
    <property type="match status" value="1"/>
</dbReference>
<keyword evidence="1" id="KW-0238">DNA-binding</keyword>
<feature type="domain" description="HTH cro/C1-type" evidence="2">
    <location>
        <begin position="9"/>
        <end position="63"/>
    </location>
</feature>
<dbReference type="RefSeq" id="WP_088391274.1">
    <property type="nucleotide sequence ID" value="NZ_MTCZ01000022.1"/>
</dbReference>
<sequence>MSNQFGNKVKELRVKNNLFQKHLANALNIDTPLYSKIERGERKAKKEQIPILAKILKTSIDELTTVWLADQVLDVLKDEKLANKALKEASNNIKQFK</sequence>
<organism evidence="3 4">
    <name type="scientific">Flavobacterium davisii</name>
    <dbReference type="NCBI Taxonomy" id="2906077"/>
    <lineage>
        <taxon>Bacteria</taxon>
        <taxon>Pseudomonadati</taxon>
        <taxon>Bacteroidota</taxon>
        <taxon>Flavobacteriia</taxon>
        <taxon>Flavobacteriales</taxon>
        <taxon>Flavobacteriaceae</taxon>
        <taxon>Flavobacterium</taxon>
    </lineage>
</organism>
<proteinExistence type="predicted"/>
<accession>A0A246GKD8</accession>
<dbReference type="SMART" id="SM00530">
    <property type="entry name" value="HTH_XRE"/>
    <property type="match status" value="1"/>
</dbReference>
<dbReference type="PANTHER" id="PTHR46558:SF4">
    <property type="entry name" value="DNA-BIDING PHAGE PROTEIN"/>
    <property type="match status" value="1"/>
</dbReference>
<name>A0A246GKD8_9FLAO</name>
<comment type="caution">
    <text evidence="3">The sequence shown here is derived from an EMBL/GenBank/DDBJ whole genome shotgun (WGS) entry which is preliminary data.</text>
</comment>
<dbReference type="GO" id="GO:0003677">
    <property type="term" value="F:DNA binding"/>
    <property type="evidence" value="ECO:0007669"/>
    <property type="project" value="UniProtKB-KW"/>
</dbReference>
<dbReference type="AlphaFoldDB" id="A0A246GKD8"/>
<dbReference type="PROSITE" id="PS50943">
    <property type="entry name" value="HTH_CROC1"/>
    <property type="match status" value="1"/>
</dbReference>